<dbReference type="AlphaFoldDB" id="A0A5C8CI43"/>
<dbReference type="SUPFAM" id="SSF52540">
    <property type="entry name" value="P-loop containing nucleoside triphosphate hydrolases"/>
    <property type="match status" value="1"/>
</dbReference>
<name>A0A5C8CI43_9SPIR</name>
<comment type="caution">
    <text evidence="6">The sequence shown here is derived from an EMBL/GenBank/DDBJ whole genome shotgun (WGS) entry which is preliminary data.</text>
</comment>
<dbReference type="InterPro" id="IPR017871">
    <property type="entry name" value="ABC_transporter-like_CS"/>
</dbReference>
<dbReference type="PROSITE" id="PS50893">
    <property type="entry name" value="ABC_TRANSPORTER_2"/>
    <property type="match status" value="1"/>
</dbReference>
<evidence type="ECO:0000313" key="7">
    <source>
        <dbReference type="Proteomes" id="UP000325116"/>
    </source>
</evidence>
<dbReference type="EMBL" id="SAXT01000003">
    <property type="protein sequence ID" value="TXJ12909.1"/>
    <property type="molecule type" value="Genomic_DNA"/>
</dbReference>
<evidence type="ECO:0000256" key="1">
    <source>
        <dbReference type="ARBA" id="ARBA00005417"/>
    </source>
</evidence>
<organism evidence="6 7">
    <name type="scientific">Brachyspira aalborgi</name>
    <dbReference type="NCBI Taxonomy" id="29522"/>
    <lineage>
        <taxon>Bacteria</taxon>
        <taxon>Pseudomonadati</taxon>
        <taxon>Spirochaetota</taxon>
        <taxon>Spirochaetia</taxon>
        <taxon>Brachyspirales</taxon>
        <taxon>Brachyspiraceae</taxon>
        <taxon>Brachyspira</taxon>
    </lineage>
</organism>
<evidence type="ECO:0000313" key="6">
    <source>
        <dbReference type="EMBL" id="TXJ12909.1"/>
    </source>
</evidence>
<gene>
    <name evidence="6" type="ORF">EPJ80_04730</name>
</gene>
<dbReference type="Pfam" id="PF00005">
    <property type="entry name" value="ABC_tran"/>
    <property type="match status" value="1"/>
</dbReference>
<sequence length="250" mass="29145">MIEVNNLSFSYDYNNKKILKNISFKLFENERLCIIGPNGSGKTTLLKCLCNILDFQGSVFINNKNIKDIEVYKSVSFLSQSSEIYFDYNVFDTVMLGRYANFKDKLLSIPSKEDKDFVFECLEKLNIIHLKDKLINRLSGGELQKVFLARAFAQNPKIILMDEPTNHLDLNSQIELIYNLKEWVNKDFRCIIAVMHDINNALNFADKILLLHKGEIIYFGDIENFNLELLNNVYNINVVEYMRNSLKNIR</sequence>
<dbReference type="InterPro" id="IPR003593">
    <property type="entry name" value="AAA+_ATPase"/>
</dbReference>
<evidence type="ECO:0000256" key="2">
    <source>
        <dbReference type="ARBA" id="ARBA00022448"/>
    </source>
</evidence>
<evidence type="ECO:0000256" key="4">
    <source>
        <dbReference type="ARBA" id="ARBA00022840"/>
    </source>
</evidence>
<dbReference type="PANTHER" id="PTHR42734">
    <property type="entry name" value="METAL TRANSPORT SYSTEM ATP-BINDING PROTEIN TM_0124-RELATED"/>
    <property type="match status" value="1"/>
</dbReference>
<accession>A0A5C8CI43</accession>
<dbReference type="InterPro" id="IPR027417">
    <property type="entry name" value="P-loop_NTPase"/>
</dbReference>
<keyword evidence="4 6" id="KW-0067">ATP-binding</keyword>
<reference evidence="6 7" key="1">
    <citation type="journal article" date="1992" name="Lakartidningen">
        <title>[Penicillin V and not amoxicillin is the first choice preparation in acute otitis].</title>
        <authorList>
            <person name="Kamme C."/>
            <person name="Lundgren K."/>
            <person name="Prellner K."/>
        </authorList>
    </citation>
    <scope>NUCLEOTIDE SEQUENCE [LARGE SCALE GENOMIC DNA]</scope>
    <source>
        <strain evidence="6 7">W1</strain>
    </source>
</reference>
<dbReference type="GO" id="GO:0005524">
    <property type="term" value="F:ATP binding"/>
    <property type="evidence" value="ECO:0007669"/>
    <property type="project" value="UniProtKB-KW"/>
</dbReference>
<keyword evidence="3" id="KW-0547">Nucleotide-binding</keyword>
<dbReference type="InterPro" id="IPR050153">
    <property type="entry name" value="Metal_Ion_Import_ABC"/>
</dbReference>
<evidence type="ECO:0000259" key="5">
    <source>
        <dbReference type="PROSITE" id="PS50893"/>
    </source>
</evidence>
<keyword evidence="2" id="KW-0813">Transport</keyword>
<dbReference type="PANTHER" id="PTHR42734:SF6">
    <property type="entry name" value="MOLYBDATE IMPORT ATP-BINDING PROTEIN MOLC"/>
    <property type="match status" value="1"/>
</dbReference>
<dbReference type="CDD" id="cd03214">
    <property type="entry name" value="ABC_Iron-Siderophores_B12_Hemin"/>
    <property type="match status" value="1"/>
</dbReference>
<dbReference type="Proteomes" id="UP000325116">
    <property type="component" value="Unassembled WGS sequence"/>
</dbReference>
<proteinExistence type="inferred from homology"/>
<dbReference type="Gene3D" id="3.40.50.300">
    <property type="entry name" value="P-loop containing nucleotide triphosphate hydrolases"/>
    <property type="match status" value="1"/>
</dbReference>
<dbReference type="GO" id="GO:0016887">
    <property type="term" value="F:ATP hydrolysis activity"/>
    <property type="evidence" value="ECO:0007669"/>
    <property type="project" value="InterPro"/>
</dbReference>
<dbReference type="RefSeq" id="WP_147758105.1">
    <property type="nucleotide sequence ID" value="NZ_SAXT01000003.1"/>
</dbReference>
<dbReference type="SMART" id="SM00382">
    <property type="entry name" value="AAA"/>
    <property type="match status" value="1"/>
</dbReference>
<dbReference type="FunFam" id="3.40.50.300:FF:000134">
    <property type="entry name" value="Iron-enterobactin ABC transporter ATP-binding protein"/>
    <property type="match status" value="1"/>
</dbReference>
<protein>
    <submittedName>
        <fullName evidence="6">ABC transporter ATP-binding protein</fullName>
    </submittedName>
</protein>
<dbReference type="PROSITE" id="PS00211">
    <property type="entry name" value="ABC_TRANSPORTER_1"/>
    <property type="match status" value="1"/>
</dbReference>
<dbReference type="InterPro" id="IPR003439">
    <property type="entry name" value="ABC_transporter-like_ATP-bd"/>
</dbReference>
<evidence type="ECO:0000256" key="3">
    <source>
        <dbReference type="ARBA" id="ARBA00022741"/>
    </source>
</evidence>
<comment type="similarity">
    <text evidence="1">Belongs to the ABC transporter superfamily.</text>
</comment>
<feature type="domain" description="ABC transporter" evidence="5">
    <location>
        <begin position="2"/>
        <end position="238"/>
    </location>
</feature>